<organism evidence="1 2">
    <name type="scientific">Candidatus Cytomitobacter indipagum</name>
    <dbReference type="NCBI Taxonomy" id="2601575"/>
    <lineage>
        <taxon>Bacteria</taxon>
        <taxon>Pseudomonadati</taxon>
        <taxon>Pseudomonadota</taxon>
        <taxon>Alphaproteobacteria</taxon>
        <taxon>Holosporales</taxon>
        <taxon>Holosporaceae</taxon>
        <taxon>Candidatus Cytomitobacter</taxon>
    </lineage>
</organism>
<dbReference type="Gene3D" id="3.80.10.10">
    <property type="entry name" value="Ribonuclease Inhibitor"/>
    <property type="match status" value="1"/>
</dbReference>
<reference evidence="1 2" key="1">
    <citation type="submission" date="2019-08" db="EMBL/GenBank/DDBJ databases">
        <title>Highly reduced genomes of protist endosymbionts show evolutionary convergence.</title>
        <authorList>
            <person name="George E."/>
            <person name="Husnik F."/>
            <person name="Tashyreva D."/>
            <person name="Prokopchuk G."/>
            <person name="Horak A."/>
            <person name="Kwong W.K."/>
            <person name="Lukes J."/>
            <person name="Keeling P.J."/>
        </authorList>
    </citation>
    <scope>NUCLEOTIDE SEQUENCE [LARGE SCALE GENOMIC DNA]</scope>
    <source>
        <strain evidence="1">1605</strain>
    </source>
</reference>
<dbReference type="RefSeq" id="WP_148981006.1">
    <property type="nucleotide sequence ID" value="NZ_CP043315.1"/>
</dbReference>
<proteinExistence type="predicted"/>
<name>A0A5C0UEH2_9PROT</name>
<protein>
    <recommendedName>
        <fullName evidence="3">Leucine-rich repeat domain-containing protein</fullName>
    </recommendedName>
</protein>
<keyword evidence="2" id="KW-1185">Reference proteome</keyword>
<dbReference type="KEGG" id="cip:FZC35_02110"/>
<sequence length="383" mass="43913">MKFIVNIIEAIRCFAIIATYASVLQVNCANNENLGFDSMDPICKELLDSIMFGLKDDKLTAELKHDIKLYQKCTEEEVNSFASLALLKTFILCNNRKIKHEKSSSKNSNIIFSNHEIEDIIAPFFVDDKIIEKVHDNSCSLSKLKYPANTLKWFFAQQIRGRNDYSQNGNFLTGLYSQPARYDKFRNHDHAISSYCALHDDEMRKILLNKRVIRLSSISGALEQRVFAFCPNALTIQSCKTTFVTDIKPLNLLKLREMKFHHASFKSLKANILDLPNLVCISFLTCSLEEIEAGAFEKCPNLKEIYLKDCKIKEFGFEQLKGIDVVKLRALDLSKNSLNALSKEYIIKLQHIMKIIRKVPLGQQIDLRGDEILDKINQSCIKR</sequence>
<evidence type="ECO:0008006" key="3">
    <source>
        <dbReference type="Google" id="ProtNLM"/>
    </source>
</evidence>
<dbReference type="OrthoDB" id="8334314at2"/>
<gene>
    <name evidence="1" type="ORF">FZC35_02110</name>
</gene>
<evidence type="ECO:0000313" key="1">
    <source>
        <dbReference type="EMBL" id="QEK38159.1"/>
    </source>
</evidence>
<dbReference type="SUPFAM" id="SSF52058">
    <property type="entry name" value="L domain-like"/>
    <property type="match status" value="1"/>
</dbReference>
<dbReference type="Proteomes" id="UP000325155">
    <property type="component" value="Chromosome"/>
</dbReference>
<accession>A0A5C0UEH2</accession>
<dbReference type="EMBL" id="CP043315">
    <property type="protein sequence ID" value="QEK38159.1"/>
    <property type="molecule type" value="Genomic_DNA"/>
</dbReference>
<dbReference type="InterPro" id="IPR032675">
    <property type="entry name" value="LRR_dom_sf"/>
</dbReference>
<dbReference type="AlphaFoldDB" id="A0A5C0UEH2"/>
<evidence type="ECO:0000313" key="2">
    <source>
        <dbReference type="Proteomes" id="UP000325155"/>
    </source>
</evidence>